<dbReference type="AlphaFoldDB" id="A0A6P0UNR2"/>
<evidence type="ECO:0000256" key="1">
    <source>
        <dbReference type="SAM" id="Phobius"/>
    </source>
</evidence>
<evidence type="ECO:0000313" key="2">
    <source>
        <dbReference type="EMBL" id="NER14607.1"/>
    </source>
</evidence>
<dbReference type="Proteomes" id="UP000468581">
    <property type="component" value="Unassembled WGS sequence"/>
</dbReference>
<dbReference type="EMBL" id="JAABOO010000003">
    <property type="protein sequence ID" value="NER14607.1"/>
    <property type="molecule type" value="Genomic_DNA"/>
</dbReference>
<keyword evidence="1" id="KW-0472">Membrane</keyword>
<comment type="caution">
    <text evidence="2">The sequence shown here is derived from an EMBL/GenBank/DDBJ whole genome shotgun (WGS) entry which is preliminary data.</text>
</comment>
<sequence>MIAVIDVFITVLAAYFGIGVLFGIYFFLAGARRIDPLIEDSKWTVRLLLLPGAIATWIFLLPKLFKNKKQ</sequence>
<reference evidence="2 3" key="1">
    <citation type="submission" date="2020-01" db="EMBL/GenBank/DDBJ databases">
        <title>Leptobacterium flavescens.</title>
        <authorList>
            <person name="Wang G."/>
        </authorList>
    </citation>
    <scope>NUCLEOTIDE SEQUENCE [LARGE SCALE GENOMIC DNA]</scope>
    <source>
        <strain evidence="2 3">KCTC 22160</strain>
    </source>
</reference>
<accession>A0A6P0UNR2</accession>
<evidence type="ECO:0000313" key="3">
    <source>
        <dbReference type="Proteomes" id="UP000468581"/>
    </source>
</evidence>
<feature type="transmembrane region" description="Helical" evidence="1">
    <location>
        <begin position="48"/>
        <end position="65"/>
    </location>
</feature>
<keyword evidence="1" id="KW-0812">Transmembrane</keyword>
<proteinExistence type="predicted"/>
<keyword evidence="1" id="KW-1133">Transmembrane helix</keyword>
<evidence type="ECO:0008006" key="4">
    <source>
        <dbReference type="Google" id="ProtNLM"/>
    </source>
</evidence>
<feature type="transmembrane region" description="Helical" evidence="1">
    <location>
        <begin position="7"/>
        <end position="28"/>
    </location>
</feature>
<dbReference type="RefSeq" id="WP_163607892.1">
    <property type="nucleotide sequence ID" value="NZ_JAABOO010000003.1"/>
</dbReference>
<organism evidence="2 3">
    <name type="scientific">Leptobacterium flavescens</name>
    <dbReference type="NCBI Taxonomy" id="472055"/>
    <lineage>
        <taxon>Bacteria</taxon>
        <taxon>Pseudomonadati</taxon>
        <taxon>Bacteroidota</taxon>
        <taxon>Flavobacteriia</taxon>
        <taxon>Flavobacteriales</taxon>
        <taxon>Flavobacteriaceae</taxon>
        <taxon>Leptobacterium</taxon>
    </lineage>
</organism>
<keyword evidence="3" id="KW-1185">Reference proteome</keyword>
<name>A0A6P0UNR2_9FLAO</name>
<gene>
    <name evidence="2" type="ORF">GWK08_14220</name>
</gene>
<protein>
    <recommendedName>
        <fullName evidence="4">Cardiolipin synthase N-terminal domain-containing protein</fullName>
    </recommendedName>
</protein>